<evidence type="ECO:0000313" key="3">
    <source>
        <dbReference type="EMBL" id="MFC4476306.1"/>
    </source>
</evidence>
<dbReference type="Proteomes" id="UP001596003">
    <property type="component" value="Unassembled WGS sequence"/>
</dbReference>
<feature type="domain" description="Fibronectin type-III" evidence="2">
    <location>
        <begin position="287"/>
        <end position="380"/>
    </location>
</feature>
<organism evidence="3 4">
    <name type="scientific">Flavobacterium chungangensis</name>
    <dbReference type="NCBI Taxonomy" id="2708132"/>
    <lineage>
        <taxon>Bacteria</taxon>
        <taxon>Pseudomonadati</taxon>
        <taxon>Bacteroidota</taxon>
        <taxon>Flavobacteriia</taxon>
        <taxon>Flavobacteriales</taxon>
        <taxon>Flavobacteriaceae</taxon>
        <taxon>Flavobacterium</taxon>
    </lineage>
</organism>
<dbReference type="EMBL" id="JBHSFY010000002">
    <property type="protein sequence ID" value="MFC4476306.1"/>
    <property type="molecule type" value="Genomic_DNA"/>
</dbReference>
<dbReference type="InterPro" id="IPR013783">
    <property type="entry name" value="Ig-like_fold"/>
</dbReference>
<dbReference type="InterPro" id="IPR036116">
    <property type="entry name" value="FN3_sf"/>
</dbReference>
<dbReference type="PROSITE" id="PS50853">
    <property type="entry name" value="FN3"/>
    <property type="match status" value="1"/>
</dbReference>
<name>A0ABV8Z8G6_9FLAO</name>
<dbReference type="SUPFAM" id="SSF49265">
    <property type="entry name" value="Fibronectin type III"/>
    <property type="match status" value="1"/>
</dbReference>
<accession>A0ABV8Z8G6</accession>
<evidence type="ECO:0000256" key="1">
    <source>
        <dbReference type="SAM" id="MobiDB-lite"/>
    </source>
</evidence>
<dbReference type="CDD" id="cd00063">
    <property type="entry name" value="FN3"/>
    <property type="match status" value="1"/>
</dbReference>
<dbReference type="RefSeq" id="WP_379795520.1">
    <property type="nucleotide sequence ID" value="NZ_JBHSFY010000002.1"/>
</dbReference>
<dbReference type="InterPro" id="IPR003961">
    <property type="entry name" value="FN3_dom"/>
</dbReference>
<keyword evidence="4" id="KW-1185">Reference proteome</keyword>
<dbReference type="SMART" id="SM00060">
    <property type="entry name" value="FN3"/>
    <property type="match status" value="2"/>
</dbReference>
<comment type="caution">
    <text evidence="3">The sequence shown here is derived from an EMBL/GenBank/DDBJ whole genome shotgun (WGS) entry which is preliminary data.</text>
</comment>
<feature type="region of interest" description="Disordered" evidence="1">
    <location>
        <begin position="557"/>
        <end position="581"/>
    </location>
</feature>
<reference evidence="4" key="1">
    <citation type="journal article" date="2019" name="Int. J. Syst. Evol. Microbiol.">
        <title>The Global Catalogue of Microorganisms (GCM) 10K type strain sequencing project: providing services to taxonomists for standard genome sequencing and annotation.</title>
        <authorList>
            <consortium name="The Broad Institute Genomics Platform"/>
            <consortium name="The Broad Institute Genome Sequencing Center for Infectious Disease"/>
            <person name="Wu L."/>
            <person name="Ma J."/>
        </authorList>
    </citation>
    <scope>NUCLEOTIDE SEQUENCE [LARGE SCALE GENOMIC DNA]</scope>
    <source>
        <strain evidence="4">NBRC 103627</strain>
    </source>
</reference>
<proteinExistence type="predicted"/>
<evidence type="ECO:0000259" key="2">
    <source>
        <dbReference type="PROSITE" id="PS50853"/>
    </source>
</evidence>
<gene>
    <name evidence="3" type="ORF">ACFO3N_04455</name>
</gene>
<protein>
    <recommendedName>
        <fullName evidence="2">Fibronectin type-III domain-containing protein</fullName>
    </recommendedName>
</protein>
<dbReference type="Gene3D" id="2.60.40.10">
    <property type="entry name" value="Immunoglobulins"/>
    <property type="match status" value="2"/>
</dbReference>
<sequence>MKNLFNNLYFIVLFLFFNAVGYAQLYPVQLTPVFNSPYSVKISDYATSMDTKMQLLINPTDISISQRRVRLKLYIQGNGLNIQTSDYAQEQRPIYINGGELQTLTNVDIASLFRLENLQGISATQYANPLPEGMYNFCFEMYDFVTNQKISQKSCASLYLILNDPPLLNTPQKNEQIASTEFPNILFTWTPRQINATNVSYKFELKQLLDPTLDPQIGFQMSPTLYEETLFGTAVLYNLSMPILTPGLRYAWRVRAISTTGLSENAVFKNDGYSEIYSFKYTASCTAPTFLLSESQSSKSVKITWEGVPEHTRYQVQYKKQGVRNAQWFSSNSLNKQSLITNLEPGVTYEFRVGSSCDPAEDGIQSFTYSNISTFTTPTESSGVPAYNCGIVPQINIQNQKPLTNLIQSETFRAGDFPVTILELRGENSPYSGLGYIIVPYLADTKIAVEFKDIVINTDYQLISGVVETSYNPDWKNVTDIEDFTGEGKGGQIEEKVPFVIKDIVINANGDIVVNGVDGEQITIPGGKDTVITDSGVVDKDGKVVVPPKVYTVDSEGNGSNQGVAVAEGGKPSPENTDGVDKSGQATAFTAKGISIAFSGNGSKYAFDVMPKNASAALKKLYAKAGDNVLPYKAVLNGDSDTVVATVNVTDSNIKLDSIVFKTQNGAKIDFKRTDKVFVLTVKGNLSYAEEQILATVKQGKKWQVIGAFMLVHISPKDVNVALVPTDDVSADKLNEIITETQRIYSKIGVRINFKKETVLNIDKIVSGNVIQTEKNTLTSTYSTVQQNINAQYKGDGNSYVLFITNKESSTEQQGYMRLNGQFGYVFKSGLLKTPAHELGHGIFKLEHPFEQYKTTDSNTDFLMDYSSGTVLNHMDWKQVNDPTFKLYAFQSQASGEFADGYVVSPNYEVFTVGSERTKVDRNTYSTADVRANDGTIPGFTFKGDAYWWKDGQYVSESGSYTLKKVTNLSSISNKWLYLFFNKDNECGKTTYVTVLVSEYLNSGKTLKDFIKGYVDSNSKKTIVCNQASESNWSETKGESGSNNQGLFVRNLIKGEVKKEVLDKLESLMSGKSKNWITGQAHQIKGHILLTSEAEKTDKVTFKDNSFYVDNVKDEIKPDEIVFWLEYSNEGKIRVKQILSGSSFDENISVALKSWESSLDWKQKTLFEKIIAIGYESVDGYFTAYYDMFDMLSSGISKVKIKPSVYDCNDKNYNEIYAKVFSYLSLSGAVYDIVAENLADAYPEFNKVFEKATPSQIQFALFCGMYNGLIDVVKSVPDLAKLLISPLSSKGREANSKFLTQIEEMEMFEKDASGKETLIYGKGLSFGKVWYLLKDGIASQFDANKPCIGAEFVGSVVGPIIVMCIGDVEAGAGIVSKVASTAFKAIQLCDKLSDPFRYIGMSFRFVKGMSGKVGVVIKNATSDVITQLDNGLFRLKVIVNNTELPTLEMSFEDVNRLVLAGADGIDYPINGVNQRIKLSVSPGSMGSPNLSTYSAQIFGAANEQLLKRLTDLGVEPASLDRALKALGKTVQNGEKLAKFLEANSFNDVSQLKAFVDDLAKAPSLLKNFTDNPNLLKAWKFISNRSQMRIDESILEATAKMLKNNSKYIEENLSKIQKIYDKLAAAGARCKTCPTKGTNEGIKHLDEIIDDLDFAITNYKDKSGFDKLLIEMAAHSNKADGGAFMLQYLKGKGASFANKVQEFESFYLSGERFEADIKLFDGITKLIEFKSFAKSSWEAFGGTSSLNQLKGYIKSGEVFQYVANKTKLLNDGVTDPSKFVKEQFQRVFKKDNYKIYDDLILDNPNAFKNLGINSKGQFMQKVNSLDEGLFDFIKIE</sequence>
<evidence type="ECO:0000313" key="4">
    <source>
        <dbReference type="Proteomes" id="UP001596003"/>
    </source>
</evidence>